<comment type="caution">
    <text evidence="1">The sequence shown here is derived from an EMBL/GenBank/DDBJ whole genome shotgun (WGS) entry which is preliminary data.</text>
</comment>
<accession>A0A9Q1LVB6</accession>
<dbReference type="EMBL" id="JAJAGQ010000014">
    <property type="protein sequence ID" value="KAJ8543864.1"/>
    <property type="molecule type" value="Genomic_DNA"/>
</dbReference>
<organism evidence="1 2">
    <name type="scientific">Anisodus acutangulus</name>
    <dbReference type="NCBI Taxonomy" id="402998"/>
    <lineage>
        <taxon>Eukaryota</taxon>
        <taxon>Viridiplantae</taxon>
        <taxon>Streptophyta</taxon>
        <taxon>Embryophyta</taxon>
        <taxon>Tracheophyta</taxon>
        <taxon>Spermatophyta</taxon>
        <taxon>Magnoliopsida</taxon>
        <taxon>eudicotyledons</taxon>
        <taxon>Gunneridae</taxon>
        <taxon>Pentapetalae</taxon>
        <taxon>asterids</taxon>
        <taxon>lamiids</taxon>
        <taxon>Solanales</taxon>
        <taxon>Solanaceae</taxon>
        <taxon>Solanoideae</taxon>
        <taxon>Hyoscyameae</taxon>
        <taxon>Anisodus</taxon>
    </lineage>
</organism>
<evidence type="ECO:0000313" key="2">
    <source>
        <dbReference type="Proteomes" id="UP001152561"/>
    </source>
</evidence>
<protein>
    <submittedName>
        <fullName evidence="1">Uncharacterized protein</fullName>
    </submittedName>
</protein>
<name>A0A9Q1LVB6_9SOLA</name>
<keyword evidence="2" id="KW-1185">Reference proteome</keyword>
<gene>
    <name evidence="1" type="ORF">K7X08_025482</name>
</gene>
<dbReference type="AlphaFoldDB" id="A0A9Q1LVB6"/>
<dbReference type="Proteomes" id="UP001152561">
    <property type="component" value="Unassembled WGS sequence"/>
</dbReference>
<reference evidence="2" key="1">
    <citation type="journal article" date="2023" name="Proc. Natl. Acad. Sci. U.S.A.">
        <title>Genomic and structural basis for evolution of tropane alkaloid biosynthesis.</title>
        <authorList>
            <person name="Wanga Y.-J."/>
            <person name="Taina T."/>
            <person name="Yua J.-Y."/>
            <person name="Lia J."/>
            <person name="Xua B."/>
            <person name="Chenc J."/>
            <person name="D'Auriad J.C."/>
            <person name="Huanga J.-P."/>
            <person name="Huanga S.-X."/>
        </authorList>
    </citation>
    <scope>NUCLEOTIDE SEQUENCE [LARGE SCALE GENOMIC DNA]</scope>
    <source>
        <strain evidence="2">cv. KIB-2019</strain>
    </source>
</reference>
<evidence type="ECO:0000313" key="1">
    <source>
        <dbReference type="EMBL" id="KAJ8543864.1"/>
    </source>
</evidence>
<sequence length="67" mass="7813">MKKGSDTIVIFQEVIRQLQKKMGKGGDEDYDEIRFLSMKRFSSTRAKAEIFVVKPIKGRQRELILSH</sequence>
<proteinExistence type="predicted"/>